<proteinExistence type="predicted"/>
<evidence type="ECO:0000313" key="1">
    <source>
        <dbReference type="EMBL" id="MDI9257523.1"/>
    </source>
</evidence>
<dbReference type="Proteomes" id="UP001230035">
    <property type="component" value="Unassembled WGS sequence"/>
</dbReference>
<reference evidence="1 2" key="1">
    <citation type="submission" date="2023-05" db="EMBL/GenBank/DDBJ databases">
        <title>Flavobacterium sedimenti sp. nov., isolated from the sediment.</title>
        <authorList>
            <person name="Wu N."/>
        </authorList>
    </citation>
    <scope>NUCLEOTIDE SEQUENCE [LARGE SCALE GENOMIC DNA]</scope>
    <source>
        <strain evidence="1 2">YZ-48</strain>
    </source>
</reference>
<dbReference type="RefSeq" id="WP_283239199.1">
    <property type="nucleotide sequence ID" value="NZ_JASGBP010000004.1"/>
</dbReference>
<sequence>MKALQHFGLALTMALSTLFISCSSDDGGSGGGFSGPASGTFIKAKAGGSNFLAEGTFASGGFASGNLVLTGTTTTGKSIGIQLYALDGTLDVGTYDVGALSNNSAYSGNLTFIDVNTSTFAVVTYNSVFCDSSTGTIEITHVDANKIEGTFSFNGKEVREGEDCSGATKNVTNGSFRLEL</sequence>
<protein>
    <submittedName>
        <fullName evidence="1">DUF6252 family protein</fullName>
    </submittedName>
</protein>
<evidence type="ECO:0000313" key="2">
    <source>
        <dbReference type="Proteomes" id="UP001230035"/>
    </source>
</evidence>
<dbReference type="Pfam" id="PF19765">
    <property type="entry name" value="DUF6252"/>
    <property type="match status" value="1"/>
</dbReference>
<keyword evidence="2" id="KW-1185">Reference proteome</keyword>
<organism evidence="1 2">
    <name type="scientific">Flavobacterium sedimenticola</name>
    <dbReference type="NCBI Taxonomy" id="3043286"/>
    <lineage>
        <taxon>Bacteria</taxon>
        <taxon>Pseudomonadati</taxon>
        <taxon>Bacteroidota</taxon>
        <taxon>Flavobacteriia</taxon>
        <taxon>Flavobacteriales</taxon>
        <taxon>Flavobacteriaceae</taxon>
        <taxon>Flavobacterium</taxon>
    </lineage>
</organism>
<dbReference type="InterPro" id="IPR046219">
    <property type="entry name" value="DUF6252"/>
</dbReference>
<accession>A0ABT6XR72</accession>
<gene>
    <name evidence="1" type="ORF">QHT84_08865</name>
</gene>
<comment type="caution">
    <text evidence="1">The sequence shown here is derived from an EMBL/GenBank/DDBJ whole genome shotgun (WGS) entry which is preliminary data.</text>
</comment>
<name>A0ABT6XR72_9FLAO</name>
<dbReference type="PROSITE" id="PS51257">
    <property type="entry name" value="PROKAR_LIPOPROTEIN"/>
    <property type="match status" value="1"/>
</dbReference>
<dbReference type="EMBL" id="JASGBP010000004">
    <property type="protein sequence ID" value="MDI9257523.1"/>
    <property type="molecule type" value="Genomic_DNA"/>
</dbReference>